<comment type="caution">
    <text evidence="2">The sequence shown here is derived from an EMBL/GenBank/DDBJ whole genome shotgun (WGS) entry which is preliminary data.</text>
</comment>
<accession>A0A5M3X681</accession>
<dbReference type="Pfam" id="PF12680">
    <property type="entry name" value="SnoaL_2"/>
    <property type="match status" value="1"/>
</dbReference>
<evidence type="ECO:0000313" key="2">
    <source>
        <dbReference type="EMBL" id="GES17185.1"/>
    </source>
</evidence>
<gene>
    <name evidence="2" type="ORF">Aple_000800</name>
</gene>
<evidence type="ECO:0000259" key="1">
    <source>
        <dbReference type="Pfam" id="PF12680"/>
    </source>
</evidence>
<keyword evidence="3" id="KW-1185">Reference proteome</keyword>
<dbReference type="AlphaFoldDB" id="A0A5M3X681"/>
<feature type="domain" description="SnoaL-like" evidence="1">
    <location>
        <begin position="17"/>
        <end position="122"/>
    </location>
</feature>
<dbReference type="OrthoDB" id="3681559at2"/>
<dbReference type="InterPro" id="IPR032710">
    <property type="entry name" value="NTF2-like_dom_sf"/>
</dbReference>
<protein>
    <recommendedName>
        <fullName evidence="1">SnoaL-like domain-containing protein</fullName>
    </recommendedName>
</protein>
<reference evidence="2 3" key="1">
    <citation type="submission" date="2019-10" db="EMBL/GenBank/DDBJ databases">
        <title>Whole genome shotgun sequence of Acrocarpospora pleiomorpha NBRC 16267.</title>
        <authorList>
            <person name="Ichikawa N."/>
            <person name="Kimura A."/>
            <person name="Kitahashi Y."/>
            <person name="Komaki H."/>
            <person name="Oguchi A."/>
        </authorList>
    </citation>
    <scope>NUCLEOTIDE SEQUENCE [LARGE SCALE GENOMIC DNA]</scope>
    <source>
        <strain evidence="2 3">NBRC 16267</strain>
    </source>
</reference>
<dbReference type="EMBL" id="BLAF01000004">
    <property type="protein sequence ID" value="GES17185.1"/>
    <property type="molecule type" value="Genomic_DNA"/>
</dbReference>
<dbReference type="Gene3D" id="3.10.450.50">
    <property type="match status" value="1"/>
</dbReference>
<dbReference type="CDD" id="cd00531">
    <property type="entry name" value="NTF2_like"/>
    <property type="match status" value="1"/>
</dbReference>
<dbReference type="RefSeq" id="WP_155342385.1">
    <property type="nucleotide sequence ID" value="NZ_BAAAHM010000001.1"/>
</dbReference>
<dbReference type="SUPFAM" id="SSF54427">
    <property type="entry name" value="NTF2-like"/>
    <property type="match status" value="1"/>
</dbReference>
<dbReference type="Proteomes" id="UP000377595">
    <property type="component" value="Unassembled WGS sequence"/>
</dbReference>
<sequence>MTNNESPRTPEGVFREGLARLWREDLAGWLDLFHEDIVFEFPFAPAGRPQRLNGKSEVAEYMSHLPGAIQVEEAPSVLIHETTDPETIIIEMSVKGHVTATGTPYAQSYVVVLVVKDGLITLYRDYWNPLAALDTAALA</sequence>
<proteinExistence type="predicted"/>
<dbReference type="InterPro" id="IPR037401">
    <property type="entry name" value="SnoaL-like"/>
</dbReference>
<name>A0A5M3X681_9ACTN</name>
<organism evidence="2 3">
    <name type="scientific">Acrocarpospora pleiomorpha</name>
    <dbReference type="NCBI Taxonomy" id="90975"/>
    <lineage>
        <taxon>Bacteria</taxon>
        <taxon>Bacillati</taxon>
        <taxon>Actinomycetota</taxon>
        <taxon>Actinomycetes</taxon>
        <taxon>Streptosporangiales</taxon>
        <taxon>Streptosporangiaceae</taxon>
        <taxon>Acrocarpospora</taxon>
    </lineage>
</organism>
<evidence type="ECO:0000313" key="3">
    <source>
        <dbReference type="Proteomes" id="UP000377595"/>
    </source>
</evidence>